<feature type="compositionally biased region" description="Basic and acidic residues" evidence="6">
    <location>
        <begin position="142"/>
        <end position="152"/>
    </location>
</feature>
<evidence type="ECO:0000256" key="6">
    <source>
        <dbReference type="SAM" id="MobiDB-lite"/>
    </source>
</evidence>
<evidence type="ECO:0000313" key="9">
    <source>
        <dbReference type="EMBL" id="KAJ6851590.1"/>
    </source>
</evidence>
<comment type="caution">
    <text evidence="8">The sequence shown here is derived from an EMBL/GenBank/DDBJ whole genome shotgun (WGS) entry which is preliminary data.</text>
</comment>
<feature type="domain" description="TF-B3" evidence="7">
    <location>
        <begin position="22"/>
        <end position="115"/>
    </location>
</feature>
<dbReference type="InterPro" id="IPR044837">
    <property type="entry name" value="REM16-like"/>
</dbReference>
<dbReference type="InterPro" id="IPR003340">
    <property type="entry name" value="B3_DNA-bd"/>
</dbReference>
<accession>A0AAX6I2G8</accession>
<reference evidence="8" key="2">
    <citation type="submission" date="2023-04" db="EMBL/GenBank/DDBJ databases">
        <authorList>
            <person name="Bruccoleri R.E."/>
            <person name="Oakeley E.J."/>
            <person name="Faust A.-M."/>
            <person name="Dessus-Babus S."/>
            <person name="Altorfer M."/>
            <person name="Burckhardt D."/>
            <person name="Oertli M."/>
            <person name="Naumann U."/>
            <person name="Petersen F."/>
            <person name="Wong J."/>
        </authorList>
    </citation>
    <scope>NUCLEOTIDE SEQUENCE</scope>
    <source>
        <strain evidence="8">GSM-AAB239-AS_SAM_17_03QT</strain>
        <tissue evidence="8">Leaf</tissue>
    </source>
</reference>
<dbReference type="CDD" id="cd10017">
    <property type="entry name" value="B3_DNA"/>
    <property type="match status" value="2"/>
</dbReference>
<evidence type="ECO:0000313" key="10">
    <source>
        <dbReference type="Proteomes" id="UP001140949"/>
    </source>
</evidence>
<keyword evidence="10" id="KW-1185">Reference proteome</keyword>
<sequence>MKERLQGLKDFAEQYYWNHIERIHFIAVMAPGFYQQMAFPQKFVENSKEKLSGNVILKGPSGNLWVVKLLKVQGDLLFKDGWKEFVEAHNVEEGDMLSFEYEGYSCFNVLIYDTKSRCERECSYFARNHKNIIADTCLPKKESVEEPEENMHESSPPDNHERHSPRVHCDDSPQVEKLSPLNFTSSNARTASKSVGAECDDQRSKVRKSERLVHQMGSAENMHKHESHLPTVPCDDDRQPQKFSPRTSKRRSCSNSPTVASADRGRKIRKGELKVSPHFIPQASPSSHDASTSKSKRGRRPRKVVQENTEQKVMQLRTCRKTIREVHLVSNRRPVTDEEKDGALQRASQTKPDNPFFRIVMRSTHVYRRHFMTIPIDFVTEHIHPGCQTAHLRLANGKGTWRDVRLIQQSTSYGFSGQLWRNFVQDNNLEEGDVCIFELCGADKILSFDVHIFRVVEEVTPLDKQAVLGRKVNTS</sequence>
<dbReference type="SMART" id="SM01019">
    <property type="entry name" value="B3"/>
    <property type="match status" value="2"/>
</dbReference>
<feature type="compositionally biased region" description="Basic and acidic residues" evidence="6">
    <location>
        <begin position="200"/>
        <end position="213"/>
    </location>
</feature>
<keyword evidence="2" id="KW-0805">Transcription regulation</keyword>
<name>A0AAX6I2G8_IRIPA</name>
<dbReference type="EMBL" id="JANAVB010005436">
    <property type="protein sequence ID" value="KAJ6847352.1"/>
    <property type="molecule type" value="Genomic_DNA"/>
</dbReference>
<evidence type="ECO:0000256" key="3">
    <source>
        <dbReference type="ARBA" id="ARBA00023125"/>
    </source>
</evidence>
<dbReference type="GO" id="GO:0005634">
    <property type="term" value="C:nucleus"/>
    <property type="evidence" value="ECO:0007669"/>
    <property type="project" value="UniProtKB-SubCell"/>
</dbReference>
<keyword evidence="3" id="KW-0238">DNA-binding</keyword>
<protein>
    <submittedName>
        <fullName evidence="8">B3 domain-containing protein-like isoform X1</fullName>
    </submittedName>
</protein>
<keyword evidence="5" id="KW-0539">Nucleus</keyword>
<feature type="compositionally biased region" description="Basic and acidic residues" evidence="6">
    <location>
        <begin position="158"/>
        <end position="171"/>
    </location>
</feature>
<evidence type="ECO:0000256" key="4">
    <source>
        <dbReference type="ARBA" id="ARBA00023163"/>
    </source>
</evidence>
<dbReference type="PANTHER" id="PTHR31391">
    <property type="entry name" value="B3 DOMAIN-CONTAINING PROTEIN OS11G0197600-RELATED"/>
    <property type="match status" value="1"/>
</dbReference>
<comment type="subcellular location">
    <subcellularLocation>
        <location evidence="1">Nucleus</location>
    </subcellularLocation>
</comment>
<dbReference type="PANTHER" id="PTHR31391:SF157">
    <property type="entry name" value="B3 DOMAIN-CONTAINING PROTEIN REM16"/>
    <property type="match status" value="1"/>
</dbReference>
<evidence type="ECO:0000259" key="7">
    <source>
        <dbReference type="PROSITE" id="PS50863"/>
    </source>
</evidence>
<dbReference type="GO" id="GO:0003677">
    <property type="term" value="F:DNA binding"/>
    <property type="evidence" value="ECO:0007669"/>
    <property type="project" value="UniProtKB-KW"/>
</dbReference>
<dbReference type="Pfam" id="PF02362">
    <property type="entry name" value="B3"/>
    <property type="match status" value="2"/>
</dbReference>
<proteinExistence type="predicted"/>
<feature type="compositionally biased region" description="Basic residues" evidence="6">
    <location>
        <begin position="294"/>
        <end position="303"/>
    </location>
</feature>
<evidence type="ECO:0000256" key="1">
    <source>
        <dbReference type="ARBA" id="ARBA00004123"/>
    </source>
</evidence>
<evidence type="ECO:0000256" key="2">
    <source>
        <dbReference type="ARBA" id="ARBA00023015"/>
    </source>
</evidence>
<evidence type="ECO:0000256" key="5">
    <source>
        <dbReference type="ARBA" id="ARBA00023242"/>
    </source>
</evidence>
<evidence type="ECO:0000313" key="8">
    <source>
        <dbReference type="EMBL" id="KAJ6847352.1"/>
    </source>
</evidence>
<reference evidence="8" key="1">
    <citation type="journal article" date="2023" name="GigaByte">
        <title>Genome assembly of the bearded iris, Iris pallida Lam.</title>
        <authorList>
            <person name="Bruccoleri R.E."/>
            <person name="Oakeley E.J."/>
            <person name="Faust A.M.E."/>
            <person name="Altorfer M."/>
            <person name="Dessus-Babus S."/>
            <person name="Burckhardt D."/>
            <person name="Oertli M."/>
            <person name="Naumann U."/>
            <person name="Petersen F."/>
            <person name="Wong J."/>
        </authorList>
    </citation>
    <scope>NUCLEOTIDE SEQUENCE</scope>
    <source>
        <strain evidence="8">GSM-AAB239-AS_SAM_17_03QT</strain>
    </source>
</reference>
<dbReference type="PROSITE" id="PS50863">
    <property type="entry name" value="B3"/>
    <property type="match status" value="2"/>
</dbReference>
<dbReference type="AlphaFoldDB" id="A0AAX6I2G8"/>
<keyword evidence="4" id="KW-0804">Transcription</keyword>
<dbReference type="Proteomes" id="UP001140949">
    <property type="component" value="Unassembled WGS sequence"/>
</dbReference>
<dbReference type="InterPro" id="IPR015300">
    <property type="entry name" value="DNA-bd_pseudobarrel_sf"/>
</dbReference>
<feature type="region of interest" description="Disordered" evidence="6">
    <location>
        <begin position="142"/>
        <end position="312"/>
    </location>
</feature>
<organism evidence="8 10">
    <name type="scientific">Iris pallida</name>
    <name type="common">Sweet iris</name>
    <dbReference type="NCBI Taxonomy" id="29817"/>
    <lineage>
        <taxon>Eukaryota</taxon>
        <taxon>Viridiplantae</taxon>
        <taxon>Streptophyta</taxon>
        <taxon>Embryophyta</taxon>
        <taxon>Tracheophyta</taxon>
        <taxon>Spermatophyta</taxon>
        <taxon>Magnoliopsida</taxon>
        <taxon>Liliopsida</taxon>
        <taxon>Asparagales</taxon>
        <taxon>Iridaceae</taxon>
        <taxon>Iridoideae</taxon>
        <taxon>Irideae</taxon>
        <taxon>Iris</taxon>
    </lineage>
</organism>
<gene>
    <name evidence="9" type="ORF">M6B38_259775</name>
    <name evidence="8" type="ORF">M6B38_278065</name>
</gene>
<dbReference type="SUPFAM" id="SSF101936">
    <property type="entry name" value="DNA-binding pseudobarrel domain"/>
    <property type="match status" value="2"/>
</dbReference>
<feature type="domain" description="TF-B3" evidence="7">
    <location>
        <begin position="357"/>
        <end position="456"/>
    </location>
</feature>
<dbReference type="Gene3D" id="2.40.330.10">
    <property type="entry name" value="DNA-binding pseudobarrel domain"/>
    <property type="match status" value="2"/>
</dbReference>
<dbReference type="EMBL" id="JANAVB010002199">
    <property type="protein sequence ID" value="KAJ6851590.1"/>
    <property type="molecule type" value="Genomic_DNA"/>
</dbReference>
<feature type="compositionally biased region" description="Polar residues" evidence="6">
    <location>
        <begin position="181"/>
        <end position="193"/>
    </location>
</feature>
<feature type="compositionally biased region" description="Polar residues" evidence="6">
    <location>
        <begin position="283"/>
        <end position="293"/>
    </location>
</feature>